<evidence type="ECO:0000313" key="2">
    <source>
        <dbReference type="EMBL" id="KAF1993652.1"/>
    </source>
</evidence>
<dbReference type="OrthoDB" id="3945378at2759"/>
<feature type="transmembrane region" description="Helical" evidence="1">
    <location>
        <begin position="117"/>
        <end position="138"/>
    </location>
</feature>
<keyword evidence="1" id="KW-0812">Transmembrane</keyword>
<organism evidence="2 3">
    <name type="scientific">Amniculicola lignicola CBS 123094</name>
    <dbReference type="NCBI Taxonomy" id="1392246"/>
    <lineage>
        <taxon>Eukaryota</taxon>
        <taxon>Fungi</taxon>
        <taxon>Dikarya</taxon>
        <taxon>Ascomycota</taxon>
        <taxon>Pezizomycotina</taxon>
        <taxon>Dothideomycetes</taxon>
        <taxon>Pleosporomycetidae</taxon>
        <taxon>Pleosporales</taxon>
        <taxon>Amniculicolaceae</taxon>
        <taxon>Amniculicola</taxon>
    </lineage>
</organism>
<proteinExistence type="predicted"/>
<evidence type="ECO:0000313" key="3">
    <source>
        <dbReference type="Proteomes" id="UP000799779"/>
    </source>
</evidence>
<feature type="transmembrane region" description="Helical" evidence="1">
    <location>
        <begin position="74"/>
        <end position="96"/>
    </location>
</feature>
<reference evidence="2" key="1">
    <citation type="journal article" date="2020" name="Stud. Mycol.">
        <title>101 Dothideomycetes genomes: a test case for predicting lifestyles and emergence of pathogens.</title>
        <authorList>
            <person name="Haridas S."/>
            <person name="Albert R."/>
            <person name="Binder M."/>
            <person name="Bloem J."/>
            <person name="Labutti K."/>
            <person name="Salamov A."/>
            <person name="Andreopoulos B."/>
            <person name="Baker S."/>
            <person name="Barry K."/>
            <person name="Bills G."/>
            <person name="Bluhm B."/>
            <person name="Cannon C."/>
            <person name="Castanera R."/>
            <person name="Culley D."/>
            <person name="Daum C."/>
            <person name="Ezra D."/>
            <person name="Gonzalez J."/>
            <person name="Henrissat B."/>
            <person name="Kuo A."/>
            <person name="Liang C."/>
            <person name="Lipzen A."/>
            <person name="Lutzoni F."/>
            <person name="Magnuson J."/>
            <person name="Mondo S."/>
            <person name="Nolan M."/>
            <person name="Ohm R."/>
            <person name="Pangilinan J."/>
            <person name="Park H.-J."/>
            <person name="Ramirez L."/>
            <person name="Alfaro M."/>
            <person name="Sun H."/>
            <person name="Tritt A."/>
            <person name="Yoshinaga Y."/>
            <person name="Zwiers L.-H."/>
            <person name="Turgeon B."/>
            <person name="Goodwin S."/>
            <person name="Spatafora J."/>
            <person name="Crous P."/>
            <person name="Grigoriev I."/>
        </authorList>
    </citation>
    <scope>NUCLEOTIDE SEQUENCE</scope>
    <source>
        <strain evidence="2">CBS 123094</strain>
    </source>
</reference>
<keyword evidence="1" id="KW-0472">Membrane</keyword>
<evidence type="ECO:0000256" key="1">
    <source>
        <dbReference type="SAM" id="Phobius"/>
    </source>
</evidence>
<dbReference type="Proteomes" id="UP000799779">
    <property type="component" value="Unassembled WGS sequence"/>
</dbReference>
<feature type="transmembrane region" description="Helical" evidence="1">
    <location>
        <begin position="252"/>
        <end position="271"/>
    </location>
</feature>
<dbReference type="AlphaFoldDB" id="A0A6A5VV50"/>
<feature type="transmembrane region" description="Helical" evidence="1">
    <location>
        <begin position="212"/>
        <end position="232"/>
    </location>
</feature>
<keyword evidence="1" id="KW-1133">Transmembrane helix</keyword>
<feature type="transmembrane region" description="Helical" evidence="1">
    <location>
        <begin position="43"/>
        <end position="62"/>
    </location>
</feature>
<gene>
    <name evidence="2" type="ORF">P154DRAFT_540210</name>
</gene>
<sequence length="352" mass="39486">MISTCLLSGNADMYGLGIRIGYYLQWFGLMFAAWLCPEEVQTLRLTHTFFVAATFLAVLTQVPKAGNLDVVEIYIILLFTFGSSLSLLPVLLWRIAVRCRARLDPSRFPKARPPGRIYNIVHTTLLASVLAFQLWFWISKVRDLERRPCRQYGFLFKQAFLDGQTMRIVNLVLCALLLALVVGFLLITLIPRYATKVLKVKDEDLSNINKRLIRAFHIYQTASRLFVAVTIITATELTIHWNNILGVNAINTAGQTIPLVLGIGAFLRVLYIGAKRTFPDDDGSSNFGVTSFHDIPGPGQGAPVDTRHIPWYQYADQPCPIARYSPDGGDAGTNARAYYAREHNVQTVYEAP</sequence>
<protein>
    <submittedName>
        <fullName evidence="2">Uncharacterized protein</fullName>
    </submittedName>
</protein>
<name>A0A6A5VV50_9PLEO</name>
<feature type="transmembrane region" description="Helical" evidence="1">
    <location>
        <begin position="20"/>
        <end position="36"/>
    </location>
</feature>
<dbReference type="EMBL" id="ML977692">
    <property type="protein sequence ID" value="KAF1993652.1"/>
    <property type="molecule type" value="Genomic_DNA"/>
</dbReference>
<accession>A0A6A5VV50</accession>
<keyword evidence="3" id="KW-1185">Reference proteome</keyword>
<feature type="transmembrane region" description="Helical" evidence="1">
    <location>
        <begin position="168"/>
        <end position="191"/>
    </location>
</feature>